<protein>
    <submittedName>
        <fullName evidence="2">Uncharacterized protein</fullName>
    </submittedName>
</protein>
<dbReference type="InParanoid" id="A0A0C3JPP4"/>
<evidence type="ECO:0000313" key="2">
    <source>
        <dbReference type="EMBL" id="KIN99466.1"/>
    </source>
</evidence>
<proteinExistence type="predicted"/>
<dbReference type="HOGENOM" id="CLU_2873968_0_0_1"/>
<evidence type="ECO:0000256" key="1">
    <source>
        <dbReference type="SAM" id="Phobius"/>
    </source>
</evidence>
<organism evidence="2 3">
    <name type="scientific">Pisolithus tinctorius Marx 270</name>
    <dbReference type="NCBI Taxonomy" id="870435"/>
    <lineage>
        <taxon>Eukaryota</taxon>
        <taxon>Fungi</taxon>
        <taxon>Dikarya</taxon>
        <taxon>Basidiomycota</taxon>
        <taxon>Agaricomycotina</taxon>
        <taxon>Agaricomycetes</taxon>
        <taxon>Agaricomycetidae</taxon>
        <taxon>Boletales</taxon>
        <taxon>Sclerodermatineae</taxon>
        <taxon>Pisolithaceae</taxon>
        <taxon>Pisolithus</taxon>
    </lineage>
</organism>
<reference evidence="3" key="2">
    <citation type="submission" date="2015-01" db="EMBL/GenBank/DDBJ databases">
        <title>Evolutionary Origins and Diversification of the Mycorrhizal Mutualists.</title>
        <authorList>
            <consortium name="DOE Joint Genome Institute"/>
            <consortium name="Mycorrhizal Genomics Consortium"/>
            <person name="Kohler A."/>
            <person name="Kuo A."/>
            <person name="Nagy L.G."/>
            <person name="Floudas D."/>
            <person name="Copeland A."/>
            <person name="Barry K.W."/>
            <person name="Cichocki N."/>
            <person name="Veneault-Fourrey C."/>
            <person name="LaButti K."/>
            <person name="Lindquist E.A."/>
            <person name="Lipzen A."/>
            <person name="Lundell T."/>
            <person name="Morin E."/>
            <person name="Murat C."/>
            <person name="Riley R."/>
            <person name="Ohm R."/>
            <person name="Sun H."/>
            <person name="Tunlid A."/>
            <person name="Henrissat B."/>
            <person name="Grigoriev I.V."/>
            <person name="Hibbett D.S."/>
            <person name="Martin F."/>
        </authorList>
    </citation>
    <scope>NUCLEOTIDE SEQUENCE [LARGE SCALE GENOMIC DNA]</scope>
    <source>
        <strain evidence="3">Marx 270</strain>
    </source>
</reference>
<accession>A0A0C3JPP4</accession>
<dbReference type="EMBL" id="KN832005">
    <property type="protein sequence ID" value="KIN99466.1"/>
    <property type="molecule type" value="Genomic_DNA"/>
</dbReference>
<evidence type="ECO:0000313" key="3">
    <source>
        <dbReference type="Proteomes" id="UP000054217"/>
    </source>
</evidence>
<keyword evidence="3" id="KW-1185">Reference proteome</keyword>
<keyword evidence="1" id="KW-0812">Transmembrane</keyword>
<dbReference type="Proteomes" id="UP000054217">
    <property type="component" value="Unassembled WGS sequence"/>
</dbReference>
<dbReference type="AlphaFoldDB" id="A0A0C3JPP4"/>
<name>A0A0C3JPP4_PISTI</name>
<gene>
    <name evidence="2" type="ORF">M404DRAFT_1004725</name>
</gene>
<sequence>MACYSFSGVSYGYRVDQIPEPQAVSYTTCAIVERLTNSPCTFYPAAAVFGSLLLTGVLLFCFHL</sequence>
<keyword evidence="1" id="KW-0472">Membrane</keyword>
<reference evidence="2 3" key="1">
    <citation type="submission" date="2014-04" db="EMBL/GenBank/DDBJ databases">
        <authorList>
            <consortium name="DOE Joint Genome Institute"/>
            <person name="Kuo A."/>
            <person name="Kohler A."/>
            <person name="Costa M.D."/>
            <person name="Nagy L.G."/>
            <person name="Floudas D."/>
            <person name="Copeland A."/>
            <person name="Barry K.W."/>
            <person name="Cichocki N."/>
            <person name="Veneault-Fourrey C."/>
            <person name="LaButti K."/>
            <person name="Lindquist E.A."/>
            <person name="Lipzen A."/>
            <person name="Lundell T."/>
            <person name="Morin E."/>
            <person name="Murat C."/>
            <person name="Sun H."/>
            <person name="Tunlid A."/>
            <person name="Henrissat B."/>
            <person name="Grigoriev I.V."/>
            <person name="Hibbett D.S."/>
            <person name="Martin F."/>
            <person name="Nordberg H.P."/>
            <person name="Cantor M.N."/>
            <person name="Hua S.X."/>
        </authorList>
    </citation>
    <scope>NUCLEOTIDE SEQUENCE [LARGE SCALE GENOMIC DNA]</scope>
    <source>
        <strain evidence="2 3">Marx 270</strain>
    </source>
</reference>
<feature type="transmembrane region" description="Helical" evidence="1">
    <location>
        <begin position="42"/>
        <end position="62"/>
    </location>
</feature>
<feature type="non-terminal residue" evidence="2">
    <location>
        <position position="64"/>
    </location>
</feature>
<keyword evidence="1" id="KW-1133">Transmembrane helix</keyword>